<dbReference type="Proteomes" id="UP000287651">
    <property type="component" value="Unassembled WGS sequence"/>
</dbReference>
<sequence>MERSLLLLLPSSPSPYTGRDPLSLSPPPSILFLDLLVVYASVTVRVAARRFPKRLPFVSFSCRCSRDSPARPEEPSAVSPDGRRWFLGFLLASASGLNFCGDAESVSSSRRALRSAKIPESEYTTLPNGLKYYDIKVGGGPKAVKGSRVTV</sequence>
<name>A0A426ZCG0_ENSVE</name>
<reference evidence="1 2" key="1">
    <citation type="journal article" date="2014" name="Agronomy (Basel)">
        <title>A Draft Genome Sequence for Ensete ventricosum, the Drought-Tolerant Tree Against Hunger.</title>
        <authorList>
            <person name="Harrison J."/>
            <person name="Moore K.A."/>
            <person name="Paszkiewicz K."/>
            <person name="Jones T."/>
            <person name="Grant M."/>
            <person name="Ambacheew D."/>
            <person name="Muzemil S."/>
            <person name="Studholme D.J."/>
        </authorList>
    </citation>
    <scope>NUCLEOTIDE SEQUENCE [LARGE SCALE GENOMIC DNA]</scope>
</reference>
<dbReference type="AlphaFoldDB" id="A0A426ZCG0"/>
<dbReference type="InterPro" id="IPR044180">
    <property type="entry name" value="FKBP18-like"/>
</dbReference>
<accession>A0A426ZCG0</accession>
<dbReference type="PANTHER" id="PTHR47862">
    <property type="entry name" value="PEPTIDYL-PROLYL CIS-TRANS ISOMERASE FKBP18, CHLOROPLASTIC"/>
    <property type="match status" value="1"/>
</dbReference>
<dbReference type="PANTHER" id="PTHR47862:SF2">
    <property type="entry name" value="PEPTIDYLPROLYL ISOMERASE"/>
    <property type="match status" value="1"/>
</dbReference>
<evidence type="ECO:0000313" key="1">
    <source>
        <dbReference type="EMBL" id="RRT61660.1"/>
    </source>
</evidence>
<evidence type="ECO:0000313" key="2">
    <source>
        <dbReference type="Proteomes" id="UP000287651"/>
    </source>
</evidence>
<dbReference type="EMBL" id="AMZH03007304">
    <property type="protein sequence ID" value="RRT61660.1"/>
    <property type="molecule type" value="Genomic_DNA"/>
</dbReference>
<gene>
    <name evidence="1" type="ORF">B296_00036738</name>
</gene>
<organism evidence="1 2">
    <name type="scientific">Ensete ventricosum</name>
    <name type="common">Abyssinian banana</name>
    <name type="synonym">Musa ensete</name>
    <dbReference type="NCBI Taxonomy" id="4639"/>
    <lineage>
        <taxon>Eukaryota</taxon>
        <taxon>Viridiplantae</taxon>
        <taxon>Streptophyta</taxon>
        <taxon>Embryophyta</taxon>
        <taxon>Tracheophyta</taxon>
        <taxon>Spermatophyta</taxon>
        <taxon>Magnoliopsida</taxon>
        <taxon>Liliopsida</taxon>
        <taxon>Zingiberales</taxon>
        <taxon>Musaceae</taxon>
        <taxon>Ensete</taxon>
    </lineage>
</organism>
<comment type="caution">
    <text evidence="1">The sequence shown here is derived from an EMBL/GenBank/DDBJ whole genome shotgun (WGS) entry which is preliminary data.</text>
</comment>
<proteinExistence type="predicted"/>
<dbReference type="GO" id="GO:0009543">
    <property type="term" value="C:chloroplast thylakoid lumen"/>
    <property type="evidence" value="ECO:0007669"/>
    <property type="project" value="TreeGrafter"/>
</dbReference>
<protein>
    <submittedName>
        <fullName evidence="1">Uncharacterized protein</fullName>
    </submittedName>
</protein>